<reference evidence="2" key="1">
    <citation type="submission" date="2023-10" db="EMBL/GenBank/DDBJ databases">
        <authorList>
            <person name="Chen Y."/>
            <person name="Shah S."/>
            <person name="Dougan E. K."/>
            <person name="Thang M."/>
            <person name="Chan C."/>
        </authorList>
    </citation>
    <scope>NUCLEOTIDE SEQUENCE [LARGE SCALE GENOMIC DNA]</scope>
</reference>
<name>A0ABN9WEC3_9DINO</name>
<organism evidence="2 3">
    <name type="scientific">Prorocentrum cordatum</name>
    <dbReference type="NCBI Taxonomy" id="2364126"/>
    <lineage>
        <taxon>Eukaryota</taxon>
        <taxon>Sar</taxon>
        <taxon>Alveolata</taxon>
        <taxon>Dinophyceae</taxon>
        <taxon>Prorocentrales</taxon>
        <taxon>Prorocentraceae</taxon>
        <taxon>Prorocentrum</taxon>
    </lineage>
</organism>
<evidence type="ECO:0000313" key="3">
    <source>
        <dbReference type="Proteomes" id="UP001189429"/>
    </source>
</evidence>
<evidence type="ECO:0000313" key="2">
    <source>
        <dbReference type="EMBL" id="CAK0884733.1"/>
    </source>
</evidence>
<evidence type="ECO:0000256" key="1">
    <source>
        <dbReference type="SAM" id="MobiDB-lite"/>
    </source>
</evidence>
<gene>
    <name evidence="2" type="ORF">PCOR1329_LOCUS66549</name>
</gene>
<feature type="region of interest" description="Disordered" evidence="1">
    <location>
        <begin position="17"/>
        <end position="39"/>
    </location>
</feature>
<dbReference type="Proteomes" id="UP001189429">
    <property type="component" value="Unassembled WGS sequence"/>
</dbReference>
<accession>A0ABN9WEC3</accession>
<sequence length="285" mass="32099">MFCQDCGKKSVECICSRSRSRGKDKEDPPAAPPAWWAGAESSLLEKQEERLKVMRDPIKKDVNVLKDDVTGINEAQKKLEERVGIIEGGQSSGPWQASFVEVMGLCKWEEKDTKGMTRKEASDLISELKAQLEPGLREHVREMHLRGPRNYSIKVPITPAFLQEIRGCWNEYLTNAGKVWNIADCVLYVRAERPPEIQAQYSKLGLVKDWAKANIDASIEQNVGWHPDFKVEVTSTGMESGILCEVHVGEHVSWHEDGLRICGLSEKAAKDGVKHIRRRGGNKKH</sequence>
<protein>
    <submittedName>
        <fullName evidence="2">Uncharacterized protein</fullName>
    </submittedName>
</protein>
<proteinExistence type="predicted"/>
<dbReference type="EMBL" id="CAUYUJ010018581">
    <property type="protein sequence ID" value="CAK0884733.1"/>
    <property type="molecule type" value="Genomic_DNA"/>
</dbReference>
<keyword evidence="3" id="KW-1185">Reference proteome</keyword>
<comment type="caution">
    <text evidence="2">The sequence shown here is derived from an EMBL/GenBank/DDBJ whole genome shotgun (WGS) entry which is preliminary data.</text>
</comment>